<evidence type="ECO:0000313" key="2">
    <source>
        <dbReference type="Proteomes" id="UP000287033"/>
    </source>
</evidence>
<name>A0A401SGW2_CHIPU</name>
<dbReference type="Proteomes" id="UP000287033">
    <property type="component" value="Unassembled WGS sequence"/>
</dbReference>
<reference evidence="1 2" key="1">
    <citation type="journal article" date="2018" name="Nat. Ecol. Evol.">
        <title>Shark genomes provide insights into elasmobranch evolution and the origin of vertebrates.</title>
        <authorList>
            <person name="Hara Y"/>
            <person name="Yamaguchi K"/>
            <person name="Onimaru K"/>
            <person name="Kadota M"/>
            <person name="Koyanagi M"/>
            <person name="Keeley SD"/>
            <person name="Tatsumi K"/>
            <person name="Tanaka K"/>
            <person name="Motone F"/>
            <person name="Kageyama Y"/>
            <person name="Nozu R"/>
            <person name="Adachi N"/>
            <person name="Nishimura O"/>
            <person name="Nakagawa R"/>
            <person name="Tanegashima C"/>
            <person name="Kiyatake I"/>
            <person name="Matsumoto R"/>
            <person name="Murakumo K"/>
            <person name="Nishida K"/>
            <person name="Terakita A"/>
            <person name="Kuratani S"/>
            <person name="Sato K"/>
            <person name="Hyodo S Kuraku.S."/>
        </authorList>
    </citation>
    <scope>NUCLEOTIDE SEQUENCE [LARGE SCALE GENOMIC DNA]</scope>
</reference>
<dbReference type="EMBL" id="BEZZ01000262">
    <property type="protein sequence ID" value="GCC29647.1"/>
    <property type="molecule type" value="Genomic_DNA"/>
</dbReference>
<organism evidence="1 2">
    <name type="scientific">Chiloscyllium punctatum</name>
    <name type="common">Brownbanded bambooshark</name>
    <name type="synonym">Hemiscyllium punctatum</name>
    <dbReference type="NCBI Taxonomy" id="137246"/>
    <lineage>
        <taxon>Eukaryota</taxon>
        <taxon>Metazoa</taxon>
        <taxon>Chordata</taxon>
        <taxon>Craniata</taxon>
        <taxon>Vertebrata</taxon>
        <taxon>Chondrichthyes</taxon>
        <taxon>Elasmobranchii</taxon>
        <taxon>Galeomorphii</taxon>
        <taxon>Galeoidea</taxon>
        <taxon>Orectolobiformes</taxon>
        <taxon>Hemiscylliidae</taxon>
        <taxon>Chiloscyllium</taxon>
    </lineage>
</organism>
<dbReference type="AlphaFoldDB" id="A0A401SGW2"/>
<proteinExistence type="predicted"/>
<gene>
    <name evidence="1" type="ORF">chiPu_0008090</name>
</gene>
<comment type="caution">
    <text evidence="1">The sequence shown here is derived from an EMBL/GenBank/DDBJ whole genome shotgun (WGS) entry which is preliminary data.</text>
</comment>
<evidence type="ECO:0000313" key="1">
    <source>
        <dbReference type="EMBL" id="GCC29647.1"/>
    </source>
</evidence>
<sequence length="124" mass="14017">MCLFYRSCYNDFAALTKAVAQEQQRQDDILAAASVILTKPIDLTHILKLRSRSKESAEDFLERFENVTNPILIGQLHMEESFVIIKNSAASPLGCRALYKRSALIHCSDQRLYLDLPDDSVVQA</sequence>
<keyword evidence="2" id="KW-1185">Reference proteome</keyword>
<accession>A0A401SGW2</accession>
<protein>
    <submittedName>
        <fullName evidence="1">Uncharacterized protein</fullName>
    </submittedName>
</protein>